<evidence type="ECO:0000256" key="1">
    <source>
        <dbReference type="SAM" id="Phobius"/>
    </source>
</evidence>
<dbReference type="OrthoDB" id="2100652at2759"/>
<evidence type="ECO:0000313" key="2">
    <source>
        <dbReference type="EMBL" id="POY73647.1"/>
    </source>
</evidence>
<dbReference type="GO" id="GO:0005743">
    <property type="term" value="C:mitochondrial inner membrane"/>
    <property type="evidence" value="ECO:0007669"/>
    <property type="project" value="TreeGrafter"/>
</dbReference>
<dbReference type="GO" id="GO:0033617">
    <property type="term" value="P:mitochondrial respiratory chain complex IV assembly"/>
    <property type="evidence" value="ECO:0007669"/>
    <property type="project" value="InterPro"/>
</dbReference>
<dbReference type="PANTHER" id="PTHR28523:SF1">
    <property type="entry name" value="CYTOCHROME C OXIDASE ASSEMBLY FACTOR 1"/>
    <property type="match status" value="1"/>
</dbReference>
<keyword evidence="1" id="KW-0472">Membrane</keyword>
<dbReference type="EMBL" id="PJQD01000035">
    <property type="protein sequence ID" value="POY73647.1"/>
    <property type="molecule type" value="Genomic_DNA"/>
</dbReference>
<feature type="transmembrane region" description="Helical" evidence="1">
    <location>
        <begin position="98"/>
        <end position="119"/>
    </location>
</feature>
<dbReference type="InterPro" id="IPR014807">
    <property type="entry name" value="Coa1"/>
</dbReference>
<dbReference type="Proteomes" id="UP000237144">
    <property type="component" value="Unassembled WGS sequence"/>
</dbReference>
<name>A0A2S5BA53_9BASI</name>
<accession>A0A2S5BA53</accession>
<dbReference type="Pfam" id="PF08695">
    <property type="entry name" value="Coa1"/>
    <property type="match status" value="1"/>
</dbReference>
<dbReference type="PANTHER" id="PTHR28523">
    <property type="entry name" value="CYTOCHROME C OXIDASE ASSEMBLY FACTOR 1"/>
    <property type="match status" value="1"/>
</dbReference>
<keyword evidence="1" id="KW-0812">Transmembrane</keyword>
<evidence type="ECO:0000313" key="3">
    <source>
        <dbReference type="Proteomes" id="UP000237144"/>
    </source>
</evidence>
<dbReference type="AlphaFoldDB" id="A0A2S5BA53"/>
<proteinExistence type="predicted"/>
<dbReference type="STRING" id="741276.A0A2S5BA53"/>
<gene>
    <name evidence="2" type="ORF">BMF94_3182</name>
</gene>
<reference evidence="2 3" key="1">
    <citation type="journal article" date="2018" name="Front. Microbiol.">
        <title>Prospects for Fungal Bioremediation of Acidic Radioactive Waste Sites: Characterization and Genome Sequence of Rhodotorula taiwanensis MD1149.</title>
        <authorList>
            <person name="Tkavc R."/>
            <person name="Matrosova V.Y."/>
            <person name="Grichenko O.E."/>
            <person name="Gostincar C."/>
            <person name="Volpe R.P."/>
            <person name="Klimenkova P."/>
            <person name="Gaidamakova E.K."/>
            <person name="Zhou C.E."/>
            <person name="Stewart B.J."/>
            <person name="Lyman M.G."/>
            <person name="Malfatti S.A."/>
            <person name="Rubinfeld B."/>
            <person name="Courtot M."/>
            <person name="Singh J."/>
            <person name="Dalgard C.L."/>
            <person name="Hamilton T."/>
            <person name="Frey K.G."/>
            <person name="Gunde-Cimerman N."/>
            <person name="Dugan L."/>
            <person name="Daly M.J."/>
        </authorList>
    </citation>
    <scope>NUCLEOTIDE SEQUENCE [LARGE SCALE GENOMIC DNA]</scope>
    <source>
        <strain evidence="2 3">MD1149</strain>
    </source>
</reference>
<comment type="caution">
    <text evidence="2">The sequence shown here is derived from an EMBL/GenBank/DDBJ whole genome shotgun (WGS) entry which is preliminary data.</text>
</comment>
<dbReference type="InterPro" id="IPR042432">
    <property type="entry name" value="Coa1_fungi"/>
</dbReference>
<keyword evidence="1" id="KW-1133">Transmembrane helix</keyword>
<sequence length="232" mass="25063">MLSRLPRSTLSSWATLSALPLSRVTYLATSASPLCSTSTAASNRAIAATHLFSASTRTLVQPATASNAPLGGRASQLPRRQFRDQVGERELPELKSRAPLYLALALVVTLGWGGFLAYATNAERANSSVVRSLGFQLRSWPAVREFLGDGVKIEPLFADFVRIKGSINMLAGKIDVQFRVRGSKGAGTASFTSIRRGKDGRFEVLRWKITRDDGAVLDLTGLDLTKPLEGLE</sequence>
<keyword evidence="3" id="KW-1185">Reference proteome</keyword>
<protein>
    <submittedName>
        <fullName evidence="2">Uncharacterized protein</fullName>
    </submittedName>
</protein>
<organism evidence="2 3">
    <name type="scientific">Rhodotorula taiwanensis</name>
    <dbReference type="NCBI Taxonomy" id="741276"/>
    <lineage>
        <taxon>Eukaryota</taxon>
        <taxon>Fungi</taxon>
        <taxon>Dikarya</taxon>
        <taxon>Basidiomycota</taxon>
        <taxon>Pucciniomycotina</taxon>
        <taxon>Microbotryomycetes</taxon>
        <taxon>Sporidiobolales</taxon>
        <taxon>Sporidiobolaceae</taxon>
        <taxon>Rhodotorula</taxon>
    </lineage>
</organism>